<dbReference type="RefSeq" id="XP_003336553.1">
    <property type="nucleotide sequence ID" value="XM_003336505.1"/>
</dbReference>
<dbReference type="Proteomes" id="UP000008783">
    <property type="component" value="Unassembled WGS sequence"/>
</dbReference>
<sequence length="254" mass="28594">MNSPRDLFHTTMVNYCPDWDFRDSNSIPPEMGLDCETGKVIIHLSQPPMARTSEDKSQEIIHPLCNAYDEVFSSAQQIDADINFPSKNPKFCAKFYVCSGAAVSRENQESFLREAIVNPALKTVFMKPTRVVQTPVPLHLSSTPDPQKKPDPKIGAAYNHSPLGLTKLPKQRPTFQPEENQLLLDFIESEPAGQITNSSWKKVAALINEKFKQIHTLKRRAKDCRAHYNYLKGGLDSYKQLAFGQGKVAESWTA</sequence>
<evidence type="ECO:0008006" key="3">
    <source>
        <dbReference type="Google" id="ProtNLM"/>
    </source>
</evidence>
<name>E3L6F9_PUCGT</name>
<dbReference type="KEGG" id="pgr:PGTG_17439"/>
<gene>
    <name evidence="1" type="ORF">PGTG_17439</name>
</gene>
<keyword evidence="2" id="KW-1185">Reference proteome</keyword>
<dbReference type="EMBL" id="DS178358">
    <property type="protein sequence ID" value="EFP92134.1"/>
    <property type="molecule type" value="Genomic_DNA"/>
</dbReference>
<dbReference type="AlphaFoldDB" id="E3L6F9"/>
<organism evidence="1 2">
    <name type="scientific">Puccinia graminis f. sp. tritici (strain CRL 75-36-700-3 / race SCCL)</name>
    <name type="common">Black stem rust fungus</name>
    <dbReference type="NCBI Taxonomy" id="418459"/>
    <lineage>
        <taxon>Eukaryota</taxon>
        <taxon>Fungi</taxon>
        <taxon>Dikarya</taxon>
        <taxon>Basidiomycota</taxon>
        <taxon>Pucciniomycotina</taxon>
        <taxon>Pucciniomycetes</taxon>
        <taxon>Pucciniales</taxon>
        <taxon>Pucciniaceae</taxon>
        <taxon>Puccinia</taxon>
    </lineage>
</organism>
<dbReference type="InterPro" id="IPR001005">
    <property type="entry name" value="SANT/Myb"/>
</dbReference>
<evidence type="ECO:0000313" key="1">
    <source>
        <dbReference type="EMBL" id="EFP92134.1"/>
    </source>
</evidence>
<protein>
    <recommendedName>
        <fullName evidence="3">Myb-like domain-containing protein</fullName>
    </recommendedName>
</protein>
<accession>E3L6F9</accession>
<proteinExistence type="predicted"/>
<reference evidence="2" key="2">
    <citation type="journal article" date="2011" name="Proc. Natl. Acad. Sci. U.S.A.">
        <title>Obligate biotrophy features unraveled by the genomic analysis of rust fungi.</title>
        <authorList>
            <person name="Duplessis S."/>
            <person name="Cuomo C.A."/>
            <person name="Lin Y.-C."/>
            <person name="Aerts A."/>
            <person name="Tisserant E."/>
            <person name="Veneault-Fourrey C."/>
            <person name="Joly D.L."/>
            <person name="Hacquard S."/>
            <person name="Amselem J."/>
            <person name="Cantarel B.L."/>
            <person name="Chiu R."/>
            <person name="Coutinho P.M."/>
            <person name="Feau N."/>
            <person name="Field M."/>
            <person name="Frey P."/>
            <person name="Gelhaye E."/>
            <person name="Goldberg J."/>
            <person name="Grabherr M.G."/>
            <person name="Kodira C.D."/>
            <person name="Kohler A."/>
            <person name="Kuees U."/>
            <person name="Lindquist E.A."/>
            <person name="Lucas S.M."/>
            <person name="Mago R."/>
            <person name="Mauceli E."/>
            <person name="Morin E."/>
            <person name="Murat C."/>
            <person name="Pangilinan J.L."/>
            <person name="Park R."/>
            <person name="Pearson M."/>
            <person name="Quesneville H."/>
            <person name="Rouhier N."/>
            <person name="Sakthikumar S."/>
            <person name="Salamov A.A."/>
            <person name="Schmutz J."/>
            <person name="Selles B."/>
            <person name="Shapiro H."/>
            <person name="Tanguay P."/>
            <person name="Tuskan G.A."/>
            <person name="Henrissat B."/>
            <person name="Van de Peer Y."/>
            <person name="Rouze P."/>
            <person name="Ellis J.G."/>
            <person name="Dodds P.N."/>
            <person name="Schein J.E."/>
            <person name="Zhong S."/>
            <person name="Hamelin R.C."/>
            <person name="Grigoriev I.V."/>
            <person name="Szabo L.J."/>
            <person name="Martin F."/>
        </authorList>
    </citation>
    <scope>NUCLEOTIDE SEQUENCE [LARGE SCALE GENOMIC DNA]</scope>
    <source>
        <strain evidence="2">CRL 75-36-700-3 / race SCCL</strain>
    </source>
</reference>
<dbReference type="OrthoDB" id="10511386at2759"/>
<dbReference type="Gene3D" id="1.10.10.60">
    <property type="entry name" value="Homeodomain-like"/>
    <property type="match status" value="1"/>
</dbReference>
<reference key="1">
    <citation type="submission" date="2007-01" db="EMBL/GenBank/DDBJ databases">
        <title>The Genome Sequence of Puccinia graminis f. sp. tritici Strain CRL 75-36-700-3.</title>
        <authorList>
            <consortium name="The Broad Institute Genome Sequencing Platform"/>
            <person name="Birren B."/>
            <person name="Lander E."/>
            <person name="Galagan J."/>
            <person name="Nusbaum C."/>
            <person name="Devon K."/>
            <person name="Cuomo C."/>
            <person name="Jaffe D."/>
            <person name="Butler J."/>
            <person name="Alvarez P."/>
            <person name="Gnerre S."/>
            <person name="Grabherr M."/>
            <person name="Mauceli E."/>
            <person name="Brockman W."/>
            <person name="Young S."/>
            <person name="LaButti K."/>
            <person name="Sykes S."/>
            <person name="DeCaprio D."/>
            <person name="Crawford M."/>
            <person name="Koehrsen M."/>
            <person name="Engels R."/>
            <person name="Montgomery P."/>
            <person name="Pearson M."/>
            <person name="Howarth C."/>
            <person name="Larson L."/>
            <person name="White J."/>
            <person name="Zeng Q."/>
            <person name="Kodira C."/>
            <person name="Yandava C."/>
            <person name="Alvarado L."/>
            <person name="O'Leary S."/>
            <person name="Szabo L."/>
            <person name="Dean R."/>
            <person name="Schein J."/>
        </authorList>
    </citation>
    <scope>NUCLEOTIDE SEQUENCE</scope>
    <source>
        <strain>CRL 75-36-700-3</strain>
    </source>
</reference>
<dbReference type="GeneID" id="10532094"/>
<dbReference type="VEuPathDB" id="FungiDB:PGTG_17439"/>
<evidence type="ECO:0000313" key="2">
    <source>
        <dbReference type="Proteomes" id="UP000008783"/>
    </source>
</evidence>
<dbReference type="InParanoid" id="E3L6F9"/>
<dbReference type="CDD" id="cd00167">
    <property type="entry name" value="SANT"/>
    <property type="match status" value="1"/>
</dbReference>
<dbReference type="HOGENOM" id="CLU_065419_0_0_1"/>